<proteinExistence type="predicted"/>
<dbReference type="OrthoDB" id="5857966at2759"/>
<feature type="chain" id="PRO_5015655525" evidence="2">
    <location>
        <begin position="25"/>
        <end position="164"/>
    </location>
</feature>
<dbReference type="EMBL" id="PKPP01001728">
    <property type="protein sequence ID" value="PWA80404.1"/>
    <property type="molecule type" value="Genomic_DNA"/>
</dbReference>
<dbReference type="Proteomes" id="UP000245207">
    <property type="component" value="Unassembled WGS sequence"/>
</dbReference>
<gene>
    <name evidence="3" type="ORF">CTI12_AA195840</name>
</gene>
<dbReference type="AlphaFoldDB" id="A0A2U1P3Q7"/>
<name>A0A2U1P3Q7_ARTAN</name>
<comment type="caution">
    <text evidence="3">The sequence shown here is derived from an EMBL/GenBank/DDBJ whole genome shotgun (WGS) entry which is preliminary data.</text>
</comment>
<accession>A0A2U1P3Q7</accession>
<dbReference type="STRING" id="35608.A0A2U1P3Q7"/>
<dbReference type="PANTHER" id="PTHR47976:SF15">
    <property type="entry name" value="G-TYPE LECTIN S-RECEPTOR-LIKE SERINE_THREONINE-PROTEIN KINASE RLK1"/>
    <property type="match status" value="1"/>
</dbReference>
<dbReference type="PANTHER" id="PTHR47976">
    <property type="entry name" value="G-TYPE LECTIN S-RECEPTOR-LIKE SERINE/THREONINE-PROTEIN KINASE SD2-5"/>
    <property type="match status" value="1"/>
</dbReference>
<evidence type="ECO:0000256" key="2">
    <source>
        <dbReference type="SAM" id="SignalP"/>
    </source>
</evidence>
<dbReference type="InterPro" id="IPR051343">
    <property type="entry name" value="G-type_lectin_kinases/EP1-like"/>
</dbReference>
<evidence type="ECO:0000256" key="1">
    <source>
        <dbReference type="ARBA" id="ARBA00022729"/>
    </source>
</evidence>
<protein>
    <submittedName>
        <fullName evidence="3">Bulb-type lectin domain-containing protein</fullName>
    </submittedName>
</protein>
<keyword evidence="4" id="KW-1185">Reference proteome</keyword>
<sequence>MQFSMAVFLLHLIFLTTFLQSLAAQQTCDACGLNNVCSLNSNRRPTCECPKGFSLLHSNDPNGDCKPDFSPSCDEVYSKDQFDFNVLSDIDWPGGDYATTVPSNKEECKTSCLKDCFCAVAIYRSRQCWKKKLPLSDGRTDVTLNVTAFLKYRKGDRPPRCPPL</sequence>
<organism evidence="3 4">
    <name type="scientific">Artemisia annua</name>
    <name type="common">Sweet wormwood</name>
    <dbReference type="NCBI Taxonomy" id="35608"/>
    <lineage>
        <taxon>Eukaryota</taxon>
        <taxon>Viridiplantae</taxon>
        <taxon>Streptophyta</taxon>
        <taxon>Embryophyta</taxon>
        <taxon>Tracheophyta</taxon>
        <taxon>Spermatophyta</taxon>
        <taxon>Magnoliopsida</taxon>
        <taxon>eudicotyledons</taxon>
        <taxon>Gunneridae</taxon>
        <taxon>Pentapetalae</taxon>
        <taxon>asterids</taxon>
        <taxon>campanulids</taxon>
        <taxon>Asterales</taxon>
        <taxon>Asteraceae</taxon>
        <taxon>Asteroideae</taxon>
        <taxon>Anthemideae</taxon>
        <taxon>Artemisiinae</taxon>
        <taxon>Artemisia</taxon>
    </lineage>
</organism>
<feature type="signal peptide" evidence="2">
    <location>
        <begin position="1"/>
        <end position="24"/>
    </location>
</feature>
<evidence type="ECO:0000313" key="3">
    <source>
        <dbReference type="EMBL" id="PWA80404.1"/>
    </source>
</evidence>
<keyword evidence="3" id="KW-0430">Lectin</keyword>
<keyword evidence="1 2" id="KW-0732">Signal</keyword>
<evidence type="ECO:0000313" key="4">
    <source>
        <dbReference type="Proteomes" id="UP000245207"/>
    </source>
</evidence>
<reference evidence="3 4" key="1">
    <citation type="journal article" date="2018" name="Mol. Plant">
        <title>The genome of Artemisia annua provides insight into the evolution of Asteraceae family and artemisinin biosynthesis.</title>
        <authorList>
            <person name="Shen Q."/>
            <person name="Zhang L."/>
            <person name="Liao Z."/>
            <person name="Wang S."/>
            <person name="Yan T."/>
            <person name="Shi P."/>
            <person name="Liu M."/>
            <person name="Fu X."/>
            <person name="Pan Q."/>
            <person name="Wang Y."/>
            <person name="Lv Z."/>
            <person name="Lu X."/>
            <person name="Zhang F."/>
            <person name="Jiang W."/>
            <person name="Ma Y."/>
            <person name="Chen M."/>
            <person name="Hao X."/>
            <person name="Li L."/>
            <person name="Tang Y."/>
            <person name="Lv G."/>
            <person name="Zhou Y."/>
            <person name="Sun X."/>
            <person name="Brodelius P.E."/>
            <person name="Rose J.K.C."/>
            <person name="Tang K."/>
        </authorList>
    </citation>
    <scope>NUCLEOTIDE SEQUENCE [LARGE SCALE GENOMIC DNA]</scope>
    <source>
        <strain evidence="4">cv. Huhao1</strain>
        <tissue evidence="3">Leaf</tissue>
    </source>
</reference>
<dbReference type="GO" id="GO:0030246">
    <property type="term" value="F:carbohydrate binding"/>
    <property type="evidence" value="ECO:0007669"/>
    <property type="project" value="UniProtKB-KW"/>
</dbReference>